<proteinExistence type="predicted"/>
<evidence type="ECO:0000313" key="1">
    <source>
        <dbReference type="EMBL" id="BAA29969.1"/>
    </source>
</evidence>
<dbReference type="KEGG" id="pho:PH0875"/>
<dbReference type="EMBL" id="BA000001">
    <property type="protein sequence ID" value="BAA29969.1"/>
    <property type="molecule type" value="Genomic_DNA"/>
</dbReference>
<accession>O58605</accession>
<protein>
    <submittedName>
        <fullName evidence="1">Uncharacterized protein</fullName>
    </submittedName>
</protein>
<reference evidence="1 2" key="1">
    <citation type="journal article" date="1998" name="DNA Res.">
        <title>Complete sequence and gene organization of the genome of a hyper-thermophilic archaebacterium, Pyrococcus horikoshii OT3.</title>
        <authorList>
            <person name="Kawarabayasi Y."/>
            <person name="Sawada M."/>
            <person name="Horikawa H."/>
            <person name="Haikawa Y."/>
            <person name="Hino Y."/>
            <person name="Yamamoto S."/>
            <person name="Sekine M."/>
            <person name="Baba S."/>
            <person name="Kosugi H."/>
            <person name="Hosoyama A."/>
            <person name="Nagai Y."/>
            <person name="Sakai M."/>
            <person name="Ogura K."/>
            <person name="Otuka R."/>
            <person name="Nakazawa H."/>
            <person name="Takamiya M."/>
            <person name="Ohfuku Y."/>
            <person name="Funahashi T."/>
            <person name="Tanaka T."/>
            <person name="Kudoh Y."/>
            <person name="Yamazaki J."/>
            <person name="Kushida N."/>
            <person name="Oguchi A."/>
            <person name="Aoki K."/>
            <person name="Nakamura Y."/>
            <person name="Robb T.F."/>
            <person name="Horikoshi K."/>
            <person name="Masuchi Y."/>
            <person name="Shizuya H."/>
            <person name="Kikuchi H."/>
        </authorList>
    </citation>
    <scope>NUCLEOTIDE SEQUENCE [LARGE SCALE GENOMIC DNA]</scope>
    <source>
        <strain evidence="2">ATCC 700860 / DSM 12428 / JCM 9974 / NBRC 100139 / OT-3</strain>
    </source>
</reference>
<dbReference type="EnsemblBacteria" id="BAA29969">
    <property type="protein sequence ID" value="BAA29969"/>
    <property type="gene ID" value="BAA29969"/>
</dbReference>
<sequence length="110" mass="11585">MFIASPISSSTLSSITLPSSILKSPVLPFSNSTFSSSLISPRVKTPGIKVIGSLVKIHIPPSFSASSLSLGVPAYMNSGSKAKLTLKISGWANIGTFLFISLRIPRRPPV</sequence>
<dbReference type="AlphaFoldDB" id="O58605"/>
<organism evidence="1 2">
    <name type="scientific">Pyrococcus horikoshii (strain ATCC 700860 / DSM 12428 / JCM 9974 / NBRC 100139 / OT-3)</name>
    <dbReference type="NCBI Taxonomy" id="70601"/>
    <lineage>
        <taxon>Archaea</taxon>
        <taxon>Methanobacteriati</taxon>
        <taxon>Methanobacteriota</taxon>
        <taxon>Thermococci</taxon>
        <taxon>Thermococcales</taxon>
        <taxon>Thermococcaceae</taxon>
        <taxon>Pyrococcus</taxon>
    </lineage>
</organism>
<dbReference type="Proteomes" id="UP000000752">
    <property type="component" value="Chromosome"/>
</dbReference>
<name>O58605_PYRHO</name>
<gene>
    <name evidence="1" type="ordered locus">PH0875</name>
</gene>
<dbReference type="PIR" id="C71076">
    <property type="entry name" value="C71076"/>
</dbReference>
<evidence type="ECO:0000313" key="2">
    <source>
        <dbReference type="Proteomes" id="UP000000752"/>
    </source>
</evidence>
<keyword evidence="2" id="KW-1185">Reference proteome</keyword>